<dbReference type="Pfam" id="PF00075">
    <property type="entry name" value="RNase_H"/>
    <property type="match status" value="1"/>
</dbReference>
<evidence type="ECO:0000256" key="7">
    <source>
        <dbReference type="ARBA" id="ARBA00022801"/>
    </source>
</evidence>
<keyword evidence="11" id="KW-0863">Zinc-finger</keyword>
<evidence type="ECO:0000256" key="3">
    <source>
        <dbReference type="ARBA" id="ARBA00022695"/>
    </source>
</evidence>
<dbReference type="AlphaFoldDB" id="A0A2I0UD24"/>
<keyword evidence="2" id="KW-0808">Transferase</keyword>
<keyword evidence="9" id="KW-0695">RNA-directed DNA polymerase</keyword>
<evidence type="ECO:0000256" key="11">
    <source>
        <dbReference type="PROSITE-ProRule" id="PRU00450"/>
    </source>
</evidence>
<dbReference type="Proteomes" id="UP000233556">
    <property type="component" value="Unassembled WGS sequence"/>
</dbReference>
<dbReference type="InterPro" id="IPR012337">
    <property type="entry name" value="RNaseH-like_sf"/>
</dbReference>
<gene>
    <name evidence="15" type="ORF">llap_5743</name>
</gene>
<evidence type="ECO:0000256" key="10">
    <source>
        <dbReference type="ARBA" id="ARBA00023268"/>
    </source>
</evidence>
<dbReference type="GO" id="GO:0008270">
    <property type="term" value="F:zinc ion binding"/>
    <property type="evidence" value="ECO:0007669"/>
    <property type="project" value="UniProtKB-KW"/>
</dbReference>
<dbReference type="Gene3D" id="3.30.420.10">
    <property type="entry name" value="Ribonuclease H-like superfamily/Ribonuclease H"/>
    <property type="match status" value="2"/>
</dbReference>
<dbReference type="EMBL" id="KZ505860">
    <property type="protein sequence ID" value="PKU43952.1"/>
    <property type="molecule type" value="Genomic_DNA"/>
</dbReference>
<keyword evidence="16" id="KW-1185">Reference proteome</keyword>
<evidence type="ECO:0000313" key="15">
    <source>
        <dbReference type="EMBL" id="PKU43952.1"/>
    </source>
</evidence>
<evidence type="ECO:0000259" key="14">
    <source>
        <dbReference type="PROSITE" id="PS50994"/>
    </source>
</evidence>
<sequence>MRSGQYNAANDRCILAVYLLQVALANFRVQLSVHLPPHKLFTLVYNVCLEAQRLCRQQPVSGLTVFADGSGRTGKAAIVWQDKGKWESMVVLTEGSPQVVELQAIIEVFRKWDKEPVNIVSDSQYVVGVVCRLERAYLKHIDNELLFVKFRQLLQLLNFRKHTYYIRHIMSHTSLLGFLTQGNAIADQLAAPAWQTPVPDQFRQAQLSHEFFHQSAKVLAKQFNLPVTEAKLITSTCADCQQLAATPIPTVNPRGFEALQLWQTDITHIPEFGKLKYIHVSVDTWSHAVWASVHVGETSRHVQCHFREAFAVLGIPHKIKTDNGPAYISQSTRQFFSKWGISHVTGILHSPTGQAIIERTHLTLKNMLAKQKGGTQGETPANRIAKVLYVMNHLSLTGNYLWKYDRKNPIFGLTRESIFLNEKIVFYSDSIGKSVIGMMKSPQQPSV</sequence>
<dbReference type="InterPro" id="IPR002156">
    <property type="entry name" value="RNaseH_domain"/>
</dbReference>
<evidence type="ECO:0000256" key="8">
    <source>
        <dbReference type="ARBA" id="ARBA00022833"/>
    </source>
</evidence>
<dbReference type="InterPro" id="IPR017856">
    <property type="entry name" value="Integrase-like_N"/>
</dbReference>
<evidence type="ECO:0000259" key="12">
    <source>
        <dbReference type="PROSITE" id="PS50876"/>
    </source>
</evidence>
<dbReference type="GO" id="GO:0003964">
    <property type="term" value="F:RNA-directed DNA polymerase activity"/>
    <property type="evidence" value="ECO:0007669"/>
    <property type="project" value="UniProtKB-KW"/>
</dbReference>
<dbReference type="InterPro" id="IPR003308">
    <property type="entry name" value="Integrase_Zn-bd_dom_N"/>
</dbReference>
<evidence type="ECO:0000256" key="5">
    <source>
        <dbReference type="ARBA" id="ARBA00022723"/>
    </source>
</evidence>
<dbReference type="SUPFAM" id="SSF53098">
    <property type="entry name" value="Ribonuclease H-like"/>
    <property type="match status" value="2"/>
</dbReference>
<accession>A0A2I0UD24</accession>
<proteinExistence type="predicted"/>
<name>A0A2I0UD24_LIMLA</name>
<reference evidence="16" key="2">
    <citation type="submission" date="2017-12" db="EMBL/GenBank/DDBJ databases">
        <title>Genome sequence of the Bar-tailed Godwit (Limosa lapponica baueri).</title>
        <authorList>
            <person name="Lima N.C.B."/>
            <person name="Parody-Merino A.M."/>
            <person name="Battley P.F."/>
            <person name="Fidler A.E."/>
            <person name="Prosdocimi F."/>
        </authorList>
    </citation>
    <scope>NUCLEOTIDE SEQUENCE [LARGE SCALE GENOMIC DNA]</scope>
</reference>
<reference evidence="16" key="1">
    <citation type="submission" date="2017-11" db="EMBL/GenBank/DDBJ databases">
        <authorList>
            <person name="Lima N.C."/>
            <person name="Parody-Merino A.M."/>
            <person name="Battley P.F."/>
            <person name="Fidler A.E."/>
            <person name="Prosdocimi F."/>
        </authorList>
    </citation>
    <scope>NUCLEOTIDE SEQUENCE [LARGE SCALE GENOMIC DNA]</scope>
</reference>
<dbReference type="GO" id="GO:0004523">
    <property type="term" value="F:RNA-DNA hybrid ribonuclease activity"/>
    <property type="evidence" value="ECO:0007669"/>
    <property type="project" value="InterPro"/>
</dbReference>
<dbReference type="GO" id="GO:0015074">
    <property type="term" value="P:DNA integration"/>
    <property type="evidence" value="ECO:0007669"/>
    <property type="project" value="InterPro"/>
</dbReference>
<evidence type="ECO:0000256" key="1">
    <source>
        <dbReference type="ARBA" id="ARBA00012493"/>
    </source>
</evidence>
<feature type="domain" description="RNase H type-1" evidence="13">
    <location>
        <begin position="59"/>
        <end position="195"/>
    </location>
</feature>
<feature type="domain" description="Integrase-type" evidence="12">
    <location>
        <begin position="200"/>
        <end position="241"/>
    </location>
</feature>
<dbReference type="PROSITE" id="PS50879">
    <property type="entry name" value="RNASE_H_1"/>
    <property type="match status" value="1"/>
</dbReference>
<evidence type="ECO:0000256" key="6">
    <source>
        <dbReference type="ARBA" id="ARBA00022759"/>
    </source>
</evidence>
<keyword evidence="8" id="KW-0862">Zinc</keyword>
<feature type="domain" description="Integrase catalytic" evidence="14">
    <location>
        <begin position="249"/>
        <end position="417"/>
    </location>
</feature>
<dbReference type="PROSITE" id="PS50994">
    <property type="entry name" value="INTEGRASE"/>
    <property type="match status" value="1"/>
</dbReference>
<dbReference type="PANTHER" id="PTHR41694:SF4">
    <property type="entry name" value="ENDOGENOUS RETROVIRUS GROUP K MEMBER 10 POL PROTEIN-RELATED"/>
    <property type="match status" value="1"/>
</dbReference>
<keyword evidence="7" id="KW-0378">Hydrolase</keyword>
<keyword evidence="3" id="KW-0548">Nucleotidyltransferase</keyword>
<evidence type="ECO:0000313" key="16">
    <source>
        <dbReference type="Proteomes" id="UP000233556"/>
    </source>
</evidence>
<dbReference type="Pfam" id="PF00665">
    <property type="entry name" value="rve"/>
    <property type="match status" value="1"/>
</dbReference>
<evidence type="ECO:0000256" key="4">
    <source>
        <dbReference type="ARBA" id="ARBA00022722"/>
    </source>
</evidence>
<dbReference type="Pfam" id="PF02022">
    <property type="entry name" value="Integrase_Zn"/>
    <property type="match status" value="1"/>
</dbReference>
<keyword evidence="6" id="KW-0255">Endonuclease</keyword>
<dbReference type="SUPFAM" id="SSF46919">
    <property type="entry name" value="N-terminal Zn binding domain of HIV integrase"/>
    <property type="match status" value="1"/>
</dbReference>
<dbReference type="Gene3D" id="1.10.10.200">
    <property type="match status" value="1"/>
</dbReference>
<protein>
    <recommendedName>
        <fullName evidence="1">RNA-directed DNA polymerase</fullName>
        <ecNumber evidence="1">2.7.7.49</ecNumber>
    </recommendedName>
</protein>
<organism evidence="15 16">
    <name type="scientific">Limosa lapponica baueri</name>
    <dbReference type="NCBI Taxonomy" id="1758121"/>
    <lineage>
        <taxon>Eukaryota</taxon>
        <taxon>Metazoa</taxon>
        <taxon>Chordata</taxon>
        <taxon>Craniata</taxon>
        <taxon>Vertebrata</taxon>
        <taxon>Euteleostomi</taxon>
        <taxon>Archelosauria</taxon>
        <taxon>Archosauria</taxon>
        <taxon>Dinosauria</taxon>
        <taxon>Saurischia</taxon>
        <taxon>Theropoda</taxon>
        <taxon>Coelurosauria</taxon>
        <taxon>Aves</taxon>
        <taxon>Neognathae</taxon>
        <taxon>Neoaves</taxon>
        <taxon>Charadriiformes</taxon>
        <taxon>Scolopacidae</taxon>
        <taxon>Limosa</taxon>
    </lineage>
</organism>
<evidence type="ECO:0000259" key="13">
    <source>
        <dbReference type="PROSITE" id="PS50879"/>
    </source>
</evidence>
<dbReference type="InterPro" id="IPR001584">
    <property type="entry name" value="Integrase_cat-core"/>
</dbReference>
<dbReference type="EC" id="2.7.7.49" evidence="1"/>
<keyword evidence="4" id="KW-0540">Nuclease</keyword>
<keyword evidence="10" id="KW-0511">Multifunctional enzyme</keyword>
<keyword evidence="5" id="KW-0479">Metal-binding</keyword>
<dbReference type="PANTHER" id="PTHR41694">
    <property type="entry name" value="ENDOGENOUS RETROVIRUS GROUP K MEMBER POL PROTEIN"/>
    <property type="match status" value="1"/>
</dbReference>
<dbReference type="GO" id="GO:0035613">
    <property type="term" value="F:RNA stem-loop binding"/>
    <property type="evidence" value="ECO:0007669"/>
    <property type="project" value="TreeGrafter"/>
</dbReference>
<evidence type="ECO:0000256" key="2">
    <source>
        <dbReference type="ARBA" id="ARBA00022679"/>
    </source>
</evidence>
<dbReference type="PROSITE" id="PS50876">
    <property type="entry name" value="ZF_INTEGRASE"/>
    <property type="match status" value="1"/>
</dbReference>
<dbReference type="InterPro" id="IPR036397">
    <property type="entry name" value="RNaseH_sf"/>
</dbReference>
<evidence type="ECO:0000256" key="9">
    <source>
        <dbReference type="ARBA" id="ARBA00022918"/>
    </source>
</evidence>
<dbReference type="OrthoDB" id="9386368at2759"/>